<evidence type="ECO:0000313" key="1">
    <source>
        <dbReference type="EMBL" id="MEX6689437.1"/>
    </source>
</evidence>
<dbReference type="Proteomes" id="UP001560573">
    <property type="component" value="Unassembled WGS sequence"/>
</dbReference>
<proteinExistence type="predicted"/>
<dbReference type="EMBL" id="JAULBC010000006">
    <property type="protein sequence ID" value="MEX6689437.1"/>
    <property type="molecule type" value="Genomic_DNA"/>
</dbReference>
<sequence length="128" mass="14619">MKKKVAILLLIIYVFGATDANQLLKLPALVSHYIQHQHTTPGITLAMFIKLHYEDEALKDLDQDFQQDMRLPFKTHEADCCLTMPVLVPQPIKVAAHTPERPCVQYNISNDDVPQYLIPVSIFQPPRI</sequence>
<gene>
    <name evidence="1" type="ORF">QTN47_18160</name>
</gene>
<dbReference type="RefSeq" id="WP_369330844.1">
    <property type="nucleotide sequence ID" value="NZ_JAULBC010000006.1"/>
</dbReference>
<name>A0ABV3ZHV1_9BACT</name>
<reference evidence="1 2" key="1">
    <citation type="submission" date="2023-07" db="EMBL/GenBank/DDBJ databases">
        <authorList>
            <person name="Lian W.-H."/>
        </authorList>
    </citation>
    <scope>NUCLEOTIDE SEQUENCE [LARGE SCALE GENOMIC DNA]</scope>
    <source>
        <strain evidence="1 2">SYSU DXS3180</strain>
    </source>
</reference>
<organism evidence="1 2">
    <name type="scientific">Danxiaibacter flavus</name>
    <dbReference type="NCBI Taxonomy" id="3049108"/>
    <lineage>
        <taxon>Bacteria</taxon>
        <taxon>Pseudomonadati</taxon>
        <taxon>Bacteroidota</taxon>
        <taxon>Chitinophagia</taxon>
        <taxon>Chitinophagales</taxon>
        <taxon>Chitinophagaceae</taxon>
        <taxon>Danxiaibacter</taxon>
    </lineage>
</organism>
<comment type="caution">
    <text evidence="1">The sequence shown here is derived from an EMBL/GenBank/DDBJ whole genome shotgun (WGS) entry which is preliminary data.</text>
</comment>
<accession>A0ABV3ZHV1</accession>
<evidence type="ECO:0000313" key="2">
    <source>
        <dbReference type="Proteomes" id="UP001560573"/>
    </source>
</evidence>
<protein>
    <submittedName>
        <fullName evidence="1">Uncharacterized protein</fullName>
    </submittedName>
</protein>
<keyword evidence="2" id="KW-1185">Reference proteome</keyword>